<dbReference type="AlphaFoldDB" id="A0A9N9HPS5"/>
<comment type="caution">
    <text evidence="2">The sequence shown here is derived from an EMBL/GenBank/DDBJ whole genome shotgun (WGS) entry which is preliminary data.</text>
</comment>
<feature type="compositionally biased region" description="Polar residues" evidence="1">
    <location>
        <begin position="60"/>
        <end position="70"/>
    </location>
</feature>
<dbReference type="Proteomes" id="UP000789405">
    <property type="component" value="Unassembled WGS sequence"/>
</dbReference>
<evidence type="ECO:0000313" key="3">
    <source>
        <dbReference type="Proteomes" id="UP000789405"/>
    </source>
</evidence>
<feature type="region of interest" description="Disordered" evidence="1">
    <location>
        <begin position="1"/>
        <end position="70"/>
    </location>
</feature>
<organism evidence="2 3">
    <name type="scientific">Dentiscutata erythropus</name>
    <dbReference type="NCBI Taxonomy" id="1348616"/>
    <lineage>
        <taxon>Eukaryota</taxon>
        <taxon>Fungi</taxon>
        <taxon>Fungi incertae sedis</taxon>
        <taxon>Mucoromycota</taxon>
        <taxon>Glomeromycotina</taxon>
        <taxon>Glomeromycetes</taxon>
        <taxon>Diversisporales</taxon>
        <taxon>Gigasporaceae</taxon>
        <taxon>Dentiscutata</taxon>
    </lineage>
</organism>
<accession>A0A9N9HPS5</accession>
<evidence type="ECO:0000313" key="2">
    <source>
        <dbReference type="EMBL" id="CAG8699322.1"/>
    </source>
</evidence>
<reference evidence="2" key="1">
    <citation type="submission" date="2021-06" db="EMBL/GenBank/DDBJ databases">
        <authorList>
            <person name="Kallberg Y."/>
            <person name="Tangrot J."/>
            <person name="Rosling A."/>
        </authorList>
    </citation>
    <scope>NUCLEOTIDE SEQUENCE</scope>
    <source>
        <strain evidence="2">MA453B</strain>
    </source>
</reference>
<name>A0A9N9HPS5_9GLOM</name>
<evidence type="ECO:0000256" key="1">
    <source>
        <dbReference type="SAM" id="MobiDB-lite"/>
    </source>
</evidence>
<feature type="non-terminal residue" evidence="2">
    <location>
        <position position="1"/>
    </location>
</feature>
<sequence length="70" mass="7991">MVEATDVNYLRQENTDEINVKTPTTQKKNKPVDPNISKEKDLNSTDEDDKIISNEKKGNHTTTIKPTMMN</sequence>
<proteinExistence type="predicted"/>
<dbReference type="EMBL" id="CAJVPY010008673">
    <property type="protein sequence ID" value="CAG8699322.1"/>
    <property type="molecule type" value="Genomic_DNA"/>
</dbReference>
<gene>
    <name evidence="2" type="ORF">DERYTH_LOCUS12887</name>
</gene>
<protein>
    <submittedName>
        <fullName evidence="2">19072_t:CDS:1</fullName>
    </submittedName>
</protein>
<keyword evidence="3" id="KW-1185">Reference proteome</keyword>